<dbReference type="Proteomes" id="UP000694892">
    <property type="component" value="Chromosome 2L"/>
</dbReference>
<evidence type="ECO:0000313" key="2">
    <source>
        <dbReference type="EMBL" id="OCT94629.1"/>
    </source>
</evidence>
<evidence type="ECO:0000256" key="1">
    <source>
        <dbReference type="SAM" id="Phobius"/>
    </source>
</evidence>
<accession>A0A974DMG7</accession>
<feature type="transmembrane region" description="Helical" evidence="1">
    <location>
        <begin position="57"/>
        <end position="73"/>
    </location>
</feature>
<reference evidence="3" key="1">
    <citation type="journal article" date="2016" name="Nature">
        <title>Genome evolution in the allotetraploid frog Xenopus laevis.</title>
        <authorList>
            <person name="Session A.M."/>
            <person name="Uno Y."/>
            <person name="Kwon T."/>
            <person name="Chapman J.A."/>
            <person name="Toyoda A."/>
            <person name="Takahashi S."/>
            <person name="Fukui A."/>
            <person name="Hikosaka A."/>
            <person name="Suzuki A."/>
            <person name="Kondo M."/>
            <person name="van Heeringen S.J."/>
            <person name="Quigley I."/>
            <person name="Heinz S."/>
            <person name="Ogino H."/>
            <person name="Ochi H."/>
            <person name="Hellsten U."/>
            <person name="Lyons J.B."/>
            <person name="Simakov O."/>
            <person name="Putnam N."/>
            <person name="Stites J."/>
            <person name="Kuroki Y."/>
            <person name="Tanaka T."/>
            <person name="Michiue T."/>
            <person name="Watanabe M."/>
            <person name="Bogdanovic O."/>
            <person name="Lister R."/>
            <person name="Georgiou G."/>
            <person name="Paranjpe S.S."/>
            <person name="van Kruijsbergen I."/>
            <person name="Shu S."/>
            <person name="Carlson J."/>
            <person name="Kinoshita T."/>
            <person name="Ohta Y."/>
            <person name="Mawaribuchi S."/>
            <person name="Jenkins J."/>
            <person name="Grimwood J."/>
            <person name="Schmutz J."/>
            <person name="Mitros T."/>
            <person name="Mozaffari S.V."/>
            <person name="Suzuki Y."/>
            <person name="Haramoto Y."/>
            <person name="Yamamoto T.S."/>
            <person name="Takagi C."/>
            <person name="Heald R."/>
            <person name="Miller K."/>
            <person name="Haudenschild C."/>
            <person name="Kitzman J."/>
            <person name="Nakayama T."/>
            <person name="Izutsu Y."/>
            <person name="Robert J."/>
            <person name="Fortriede J."/>
            <person name="Burns K."/>
            <person name="Lotay V."/>
            <person name="Karimi K."/>
            <person name="Yasuoka Y."/>
            <person name="Dichmann D.S."/>
            <person name="Flajnik M.F."/>
            <person name="Houston D.W."/>
            <person name="Shendure J."/>
            <person name="DuPasquier L."/>
            <person name="Vize P.D."/>
            <person name="Zorn A.M."/>
            <person name="Ito M."/>
            <person name="Marcotte E.M."/>
            <person name="Wallingford J.B."/>
            <person name="Ito Y."/>
            <person name="Asashima M."/>
            <person name="Ueno N."/>
            <person name="Matsuda Y."/>
            <person name="Veenstra G.J."/>
            <person name="Fujiyama A."/>
            <person name="Harland R.M."/>
            <person name="Taira M."/>
            <person name="Rokhsar D.S."/>
        </authorList>
    </citation>
    <scope>NUCLEOTIDE SEQUENCE [LARGE SCALE GENOMIC DNA]</scope>
    <source>
        <strain evidence="3">J</strain>
    </source>
</reference>
<proteinExistence type="predicted"/>
<sequence length="76" mass="8954">MVTLVYALLTLKTGLYLVLLYVTRNLVRGRPRTVAELHLPADRENILKKRNKRKYQCTYLSLISIAIDHYYFVNLL</sequence>
<feature type="transmembrane region" description="Helical" evidence="1">
    <location>
        <begin position="6"/>
        <end position="23"/>
    </location>
</feature>
<organism evidence="2 3">
    <name type="scientific">Xenopus laevis</name>
    <name type="common">African clawed frog</name>
    <dbReference type="NCBI Taxonomy" id="8355"/>
    <lineage>
        <taxon>Eukaryota</taxon>
        <taxon>Metazoa</taxon>
        <taxon>Chordata</taxon>
        <taxon>Craniata</taxon>
        <taxon>Vertebrata</taxon>
        <taxon>Euteleostomi</taxon>
        <taxon>Amphibia</taxon>
        <taxon>Batrachia</taxon>
        <taxon>Anura</taxon>
        <taxon>Pipoidea</taxon>
        <taxon>Pipidae</taxon>
        <taxon>Xenopodinae</taxon>
        <taxon>Xenopus</taxon>
        <taxon>Xenopus</taxon>
    </lineage>
</organism>
<evidence type="ECO:0000313" key="3">
    <source>
        <dbReference type="Proteomes" id="UP000694892"/>
    </source>
</evidence>
<keyword evidence="1" id="KW-0472">Membrane</keyword>
<protein>
    <submittedName>
        <fullName evidence="2">Uncharacterized protein</fullName>
    </submittedName>
</protein>
<gene>
    <name evidence="2" type="ORF">XELAEV_18012312mg</name>
</gene>
<dbReference type="AlphaFoldDB" id="A0A974DMG7"/>
<keyword evidence="1" id="KW-1133">Transmembrane helix</keyword>
<dbReference type="EMBL" id="CM004468">
    <property type="protein sequence ID" value="OCT94629.1"/>
    <property type="molecule type" value="Genomic_DNA"/>
</dbReference>
<keyword evidence="1" id="KW-0812">Transmembrane</keyword>
<name>A0A974DMG7_XENLA</name>